<dbReference type="SUPFAM" id="SSF46894">
    <property type="entry name" value="C-terminal effector domain of the bipartite response regulators"/>
    <property type="match status" value="1"/>
</dbReference>
<feature type="modified residue" description="4-aspartylphosphate" evidence="5">
    <location>
        <position position="70"/>
    </location>
</feature>
<feature type="domain" description="HTH luxR-type" evidence="6">
    <location>
        <begin position="159"/>
        <end position="224"/>
    </location>
</feature>
<keyword evidence="2" id="KW-0805">Transcription regulation</keyword>
<dbReference type="Gene3D" id="3.40.50.2300">
    <property type="match status" value="1"/>
</dbReference>
<evidence type="ECO:0000256" key="2">
    <source>
        <dbReference type="ARBA" id="ARBA00023015"/>
    </source>
</evidence>
<dbReference type="SMART" id="SM00421">
    <property type="entry name" value="HTH_LUXR"/>
    <property type="match status" value="1"/>
</dbReference>
<dbReference type="PANTHER" id="PTHR43214">
    <property type="entry name" value="TWO-COMPONENT RESPONSE REGULATOR"/>
    <property type="match status" value="1"/>
</dbReference>
<proteinExistence type="predicted"/>
<reference evidence="8" key="1">
    <citation type="submission" date="2021-04" db="EMBL/GenBank/DDBJ databases">
        <title>The genome sequence of Ideonella sp. 4Y11.</title>
        <authorList>
            <person name="Liu Y."/>
        </authorList>
    </citation>
    <scope>NUCLEOTIDE SEQUENCE</scope>
    <source>
        <strain evidence="8">4Y11</strain>
    </source>
</reference>
<dbReference type="InterPro" id="IPR016032">
    <property type="entry name" value="Sig_transdc_resp-reg_C-effctor"/>
</dbReference>
<name>A0A940YDN8_9BURK</name>
<dbReference type="GO" id="GO:0006355">
    <property type="term" value="P:regulation of DNA-templated transcription"/>
    <property type="evidence" value="ECO:0007669"/>
    <property type="project" value="InterPro"/>
</dbReference>
<dbReference type="InterPro" id="IPR001789">
    <property type="entry name" value="Sig_transdc_resp-reg_receiver"/>
</dbReference>
<accession>A0A940YDN8</accession>
<keyword evidence="1 5" id="KW-0597">Phosphoprotein</keyword>
<dbReference type="Pfam" id="PF00072">
    <property type="entry name" value="Response_reg"/>
    <property type="match status" value="1"/>
</dbReference>
<dbReference type="PANTHER" id="PTHR43214:SF41">
    <property type="entry name" value="NITRATE_NITRITE RESPONSE REGULATOR PROTEIN NARP"/>
    <property type="match status" value="1"/>
</dbReference>
<dbReference type="InterPro" id="IPR000792">
    <property type="entry name" value="Tscrpt_reg_LuxR_C"/>
</dbReference>
<feature type="domain" description="Response regulatory" evidence="7">
    <location>
        <begin position="19"/>
        <end position="135"/>
    </location>
</feature>
<evidence type="ECO:0000256" key="1">
    <source>
        <dbReference type="ARBA" id="ARBA00022553"/>
    </source>
</evidence>
<protein>
    <submittedName>
        <fullName evidence="8">Response regulator transcription factor</fullName>
    </submittedName>
</protein>
<evidence type="ECO:0000313" key="8">
    <source>
        <dbReference type="EMBL" id="MBQ0957339.1"/>
    </source>
</evidence>
<keyword evidence="9" id="KW-1185">Reference proteome</keyword>
<evidence type="ECO:0000256" key="3">
    <source>
        <dbReference type="ARBA" id="ARBA00023125"/>
    </source>
</evidence>
<organism evidence="8 9">
    <name type="scientific">Ideonella aquatica</name>
    <dbReference type="NCBI Taxonomy" id="2824119"/>
    <lineage>
        <taxon>Bacteria</taxon>
        <taxon>Pseudomonadati</taxon>
        <taxon>Pseudomonadota</taxon>
        <taxon>Betaproteobacteria</taxon>
        <taxon>Burkholderiales</taxon>
        <taxon>Sphaerotilaceae</taxon>
        <taxon>Ideonella</taxon>
    </lineage>
</organism>
<keyword evidence="4" id="KW-0804">Transcription</keyword>
<sequence length="228" mass="24977">MRRARPAARAYTAGMEPISVLIVEDDERFRVAFATSVAEAADMRLAGTAGDLAPGLRLLREQRPDVLLVDLGLPSGSGVELIRYANDHLPQTDVMVVSVFGDEPHVMASLEAGATGYLLKDAQAADLTEQIRTLRAGGSPISPVIARQLLLRLTPQSAPVVDEALLSPQERQVLTLSAKGFSFEEIARMLEVSRHTVMTYVKRSYRKLQVHSKTEAIYEARKLGLVRD</sequence>
<dbReference type="PROSITE" id="PS50110">
    <property type="entry name" value="RESPONSE_REGULATORY"/>
    <property type="match status" value="1"/>
</dbReference>
<dbReference type="Proteomes" id="UP000678374">
    <property type="component" value="Unassembled WGS sequence"/>
</dbReference>
<comment type="caution">
    <text evidence="8">The sequence shown here is derived from an EMBL/GenBank/DDBJ whole genome shotgun (WGS) entry which is preliminary data.</text>
</comment>
<dbReference type="GO" id="GO:0003677">
    <property type="term" value="F:DNA binding"/>
    <property type="evidence" value="ECO:0007669"/>
    <property type="project" value="UniProtKB-KW"/>
</dbReference>
<evidence type="ECO:0000313" key="9">
    <source>
        <dbReference type="Proteomes" id="UP000678374"/>
    </source>
</evidence>
<dbReference type="InterPro" id="IPR039420">
    <property type="entry name" value="WalR-like"/>
</dbReference>
<keyword evidence="3" id="KW-0238">DNA-binding</keyword>
<evidence type="ECO:0000256" key="4">
    <source>
        <dbReference type="ARBA" id="ARBA00023163"/>
    </source>
</evidence>
<dbReference type="InterPro" id="IPR058245">
    <property type="entry name" value="NreC/VraR/RcsB-like_REC"/>
</dbReference>
<dbReference type="CDD" id="cd06170">
    <property type="entry name" value="LuxR_C_like"/>
    <property type="match status" value="1"/>
</dbReference>
<evidence type="ECO:0000259" key="7">
    <source>
        <dbReference type="PROSITE" id="PS50110"/>
    </source>
</evidence>
<dbReference type="SMART" id="SM00448">
    <property type="entry name" value="REC"/>
    <property type="match status" value="1"/>
</dbReference>
<gene>
    <name evidence="8" type="ORF">KAK06_00075</name>
</gene>
<dbReference type="GO" id="GO:0000160">
    <property type="term" value="P:phosphorelay signal transduction system"/>
    <property type="evidence" value="ECO:0007669"/>
    <property type="project" value="InterPro"/>
</dbReference>
<dbReference type="AlphaFoldDB" id="A0A940YDN8"/>
<dbReference type="PRINTS" id="PR00038">
    <property type="entry name" value="HTHLUXR"/>
</dbReference>
<dbReference type="Pfam" id="PF00196">
    <property type="entry name" value="GerE"/>
    <property type="match status" value="1"/>
</dbReference>
<dbReference type="SUPFAM" id="SSF52172">
    <property type="entry name" value="CheY-like"/>
    <property type="match status" value="1"/>
</dbReference>
<evidence type="ECO:0000256" key="5">
    <source>
        <dbReference type="PROSITE-ProRule" id="PRU00169"/>
    </source>
</evidence>
<dbReference type="CDD" id="cd17535">
    <property type="entry name" value="REC_NarL-like"/>
    <property type="match status" value="1"/>
</dbReference>
<dbReference type="InterPro" id="IPR011006">
    <property type="entry name" value="CheY-like_superfamily"/>
</dbReference>
<dbReference type="PROSITE" id="PS50043">
    <property type="entry name" value="HTH_LUXR_2"/>
    <property type="match status" value="1"/>
</dbReference>
<dbReference type="EMBL" id="JAGQDE010000001">
    <property type="protein sequence ID" value="MBQ0957339.1"/>
    <property type="molecule type" value="Genomic_DNA"/>
</dbReference>
<evidence type="ECO:0000259" key="6">
    <source>
        <dbReference type="PROSITE" id="PS50043"/>
    </source>
</evidence>